<protein>
    <recommendedName>
        <fullName evidence="3">Nucleotide kinase</fullName>
    </recommendedName>
</protein>
<sequence>MDNAEFSCTLLTGLSYDKLCAMTLARKGVTVMSGIVENFYASGNTARGFANLFDSSIQGLERLFILKGGPVTGKSSLIRTIGSRLAEEGYDIWLIHSPSDNDALDGLIIPALKAGVIDGTALREIEPLEPGTVVRYVNLEETVDAARLTARQTEIELLHETIQQAHERAYAGFAEALRIHDEWETVYIANMNFQAADELTNEYIQLLYGDRRLEKRSRVDHRFLGAATPKGAVDFVPNLTENLKRYFIKGRAGSGKSTLLKKLAAAGMERGFDVEIYHCGFDPNSLDMVIVRELGFAIFDSTAPHEYDPDRASDEIVDMYKRCIQPGTDEAHADALSGIKARYAAQMKASIQHLAQAKSLQDELEQIYAQSTDFRRIDQIKDAIFREISGLAAVRD</sequence>
<gene>
    <name evidence="1" type="ORF">IJ22_29790</name>
</gene>
<organism evidence="1 2">
    <name type="scientific">Paenibacillus naphthalenovorans</name>
    <dbReference type="NCBI Taxonomy" id="162209"/>
    <lineage>
        <taxon>Bacteria</taxon>
        <taxon>Bacillati</taxon>
        <taxon>Bacillota</taxon>
        <taxon>Bacilli</taxon>
        <taxon>Bacillales</taxon>
        <taxon>Paenibacillaceae</taxon>
        <taxon>Paenibacillus</taxon>
    </lineage>
</organism>
<accession>A0A0U2UAW9</accession>
<dbReference type="KEGG" id="pnp:IJ22_29790"/>
<name>A0A0U2UAW9_9BACL</name>
<dbReference type="Proteomes" id="UP000061660">
    <property type="component" value="Chromosome"/>
</dbReference>
<evidence type="ECO:0000313" key="2">
    <source>
        <dbReference type="Proteomes" id="UP000061660"/>
    </source>
</evidence>
<reference evidence="1 2" key="2">
    <citation type="journal article" date="2016" name="Genome Announc.">
        <title>Complete Genome Sequences of Two Interactive Moderate Thermophiles, Paenibacillus napthalenovorans 32O-Y and Paenibacillus sp. 32O-W.</title>
        <authorList>
            <person name="Butler R.R.III."/>
            <person name="Wang J."/>
            <person name="Stark B.C."/>
            <person name="Pombert J.F."/>
        </authorList>
    </citation>
    <scope>NUCLEOTIDE SEQUENCE [LARGE SCALE GENOMIC DNA]</scope>
    <source>
        <strain evidence="1 2">32O-Y</strain>
    </source>
</reference>
<dbReference type="AlphaFoldDB" id="A0A0U2UAW9"/>
<dbReference type="InterPro" id="IPR027417">
    <property type="entry name" value="P-loop_NTPase"/>
</dbReference>
<dbReference type="EMBL" id="CP013652">
    <property type="protein sequence ID" value="ALS23352.1"/>
    <property type="molecule type" value="Genomic_DNA"/>
</dbReference>
<evidence type="ECO:0000313" key="1">
    <source>
        <dbReference type="EMBL" id="ALS23352.1"/>
    </source>
</evidence>
<dbReference type="STRING" id="162209.IJ22_29790"/>
<reference evidence="2" key="1">
    <citation type="submission" date="2015-12" db="EMBL/GenBank/DDBJ databases">
        <title>Complete genome sequences of two moderately thermophilic Paenibacillus species.</title>
        <authorList>
            <person name="Butler R.III."/>
            <person name="Wang J."/>
            <person name="Stark B.C."/>
            <person name="Pombert J.-F."/>
        </authorList>
    </citation>
    <scope>NUCLEOTIDE SEQUENCE [LARGE SCALE GENOMIC DNA]</scope>
    <source>
        <strain evidence="2">32O-Y</strain>
    </source>
</reference>
<evidence type="ECO:0008006" key="3">
    <source>
        <dbReference type="Google" id="ProtNLM"/>
    </source>
</evidence>
<dbReference type="SUPFAM" id="SSF52540">
    <property type="entry name" value="P-loop containing nucleoside triphosphate hydrolases"/>
    <property type="match status" value="1"/>
</dbReference>
<keyword evidence="2" id="KW-1185">Reference proteome</keyword>
<dbReference type="PATRIC" id="fig|162209.4.peg.3176"/>
<proteinExistence type="predicted"/>